<dbReference type="EMBL" id="BCTA01000027">
    <property type="protein sequence ID" value="GAT08896.1"/>
    <property type="molecule type" value="Genomic_DNA"/>
</dbReference>
<organism evidence="2 4">
    <name type="scientific">Mycolicibacterium novocastrense</name>
    <name type="common">Mycobacterium novocastrense</name>
    <dbReference type="NCBI Taxonomy" id="59813"/>
    <lineage>
        <taxon>Bacteria</taxon>
        <taxon>Bacillati</taxon>
        <taxon>Actinomycetota</taxon>
        <taxon>Actinomycetes</taxon>
        <taxon>Mycobacteriales</taxon>
        <taxon>Mycobacteriaceae</taxon>
        <taxon>Mycolicibacterium</taxon>
    </lineage>
</organism>
<dbReference type="Proteomes" id="UP000069773">
    <property type="component" value="Unassembled WGS sequence"/>
</dbReference>
<gene>
    <name evidence="2" type="ORF">H7I77_19675</name>
    <name evidence="1" type="ORF">RMCN_2029</name>
</gene>
<evidence type="ECO:0000313" key="4">
    <source>
        <dbReference type="Proteomes" id="UP001207528"/>
    </source>
</evidence>
<sequence>MDYCLGDGDGSATIWSATPDLDVDGDGAFEAVGLDFDGDGLLDDAMADLDDDGIADHLVRDHAGAATHFTDDGSGTWAVSVERGLRWFGLDGVERFGGPLVDLDADGQDDSLVDNDGDGLADRALAGETAYVDADADGTWDIKLTDSDGDGRADSAAELS</sequence>
<reference evidence="2" key="3">
    <citation type="journal article" date="2022" name="BMC Genomics">
        <title>Comparative genome analysis of mycobacteria focusing on tRNA and non-coding RNA.</title>
        <authorList>
            <person name="Behra P.R.K."/>
            <person name="Pettersson B.M.F."/>
            <person name="Ramesh M."/>
            <person name="Das S."/>
            <person name="Dasgupta S."/>
            <person name="Kirsebom L.A."/>
        </authorList>
    </citation>
    <scope>NUCLEOTIDE SEQUENCE</scope>
    <source>
        <strain evidence="2">DSM 44203</strain>
    </source>
</reference>
<dbReference type="AlphaFoldDB" id="A0AAW5SQ24"/>
<dbReference type="Proteomes" id="UP001207528">
    <property type="component" value="Unassembled WGS sequence"/>
</dbReference>
<dbReference type="InterPro" id="IPR028974">
    <property type="entry name" value="TSP_type-3_rpt"/>
</dbReference>
<comment type="caution">
    <text evidence="2">The sequence shown here is derived from an EMBL/GenBank/DDBJ whole genome shotgun (WGS) entry which is preliminary data.</text>
</comment>
<keyword evidence="3" id="KW-1185">Reference proteome</keyword>
<dbReference type="SUPFAM" id="SSF103647">
    <property type="entry name" value="TSP type-3 repeat"/>
    <property type="match status" value="1"/>
</dbReference>
<proteinExistence type="predicted"/>
<name>A0AAW5SQ24_MYCNV</name>
<reference evidence="1 3" key="1">
    <citation type="journal article" date="2016" name="Genome Announc.">
        <title>Draft Genome Sequences of Five Rapidly Growing Mycobacterium Species, M. thermoresistibile, M. fortuitum subsp. acetamidolyticum, M. canariasense, M. brisbanense, and M. novocastrense.</title>
        <authorList>
            <person name="Katahira K."/>
            <person name="Ogura Y."/>
            <person name="Gotoh Y."/>
            <person name="Hayashi T."/>
        </authorList>
    </citation>
    <scope>NUCLEOTIDE SEQUENCE [LARGE SCALE GENOMIC DNA]</scope>
    <source>
        <strain evidence="1 3">JCM18114</strain>
    </source>
</reference>
<dbReference type="EMBL" id="JACKTI010000047">
    <property type="protein sequence ID" value="MCV7025546.1"/>
    <property type="molecule type" value="Genomic_DNA"/>
</dbReference>
<dbReference type="GO" id="GO:0005509">
    <property type="term" value="F:calcium ion binding"/>
    <property type="evidence" value="ECO:0007669"/>
    <property type="project" value="InterPro"/>
</dbReference>
<reference evidence="2" key="2">
    <citation type="submission" date="2020-07" db="EMBL/GenBank/DDBJ databases">
        <authorList>
            <person name="Pettersson B.M.F."/>
            <person name="Behra P.R.K."/>
            <person name="Ramesh M."/>
            <person name="Das S."/>
            <person name="Dasgupta S."/>
            <person name="Kirsebom L.A."/>
        </authorList>
    </citation>
    <scope>NUCLEOTIDE SEQUENCE</scope>
    <source>
        <strain evidence="2">DSM 44203</strain>
    </source>
</reference>
<protein>
    <submittedName>
        <fullName evidence="2">Pullulanase</fullName>
    </submittedName>
</protein>
<accession>A0AAW5SQ24</accession>
<dbReference type="RefSeq" id="WP_067388854.1">
    <property type="nucleotide sequence ID" value="NZ_BCTA01000027.1"/>
</dbReference>
<evidence type="ECO:0000313" key="3">
    <source>
        <dbReference type="Proteomes" id="UP000069773"/>
    </source>
</evidence>
<evidence type="ECO:0000313" key="1">
    <source>
        <dbReference type="EMBL" id="GAT08896.1"/>
    </source>
</evidence>
<evidence type="ECO:0000313" key="2">
    <source>
        <dbReference type="EMBL" id="MCV7025546.1"/>
    </source>
</evidence>